<evidence type="ECO:0000256" key="4">
    <source>
        <dbReference type="ARBA" id="ARBA00022452"/>
    </source>
</evidence>
<evidence type="ECO:0000256" key="3">
    <source>
        <dbReference type="ARBA" id="ARBA00022448"/>
    </source>
</evidence>
<dbReference type="EMBL" id="JAEKCB010000001">
    <property type="protein sequence ID" value="MBJ2116434.1"/>
    <property type="molecule type" value="Genomic_DNA"/>
</dbReference>
<feature type="domain" description="PapC N-terminal" evidence="11">
    <location>
        <begin position="29"/>
        <end position="177"/>
    </location>
</feature>
<dbReference type="InterPro" id="IPR025885">
    <property type="entry name" value="PapC_N"/>
</dbReference>
<evidence type="ECO:0000256" key="7">
    <source>
        <dbReference type="ARBA" id="ARBA00023136"/>
    </source>
</evidence>
<reference evidence="12 13" key="1">
    <citation type="submission" date="2020-12" db="EMBL/GenBank/DDBJ databases">
        <title>Enhanced detection system for hospital associated transmission using whole genome sequencing surveillance.</title>
        <authorList>
            <person name="Harrison L.H."/>
            <person name="Van Tyne D."/>
            <person name="Marsh J.W."/>
            <person name="Griffith M.P."/>
            <person name="Snyder D.J."/>
            <person name="Cooper V.S."/>
            <person name="Mustapha M."/>
        </authorList>
    </citation>
    <scope>NUCLEOTIDE SEQUENCE [LARGE SCALE GENOMIC DNA]</scope>
    <source>
        <strain evidence="12 13">PR00195</strain>
    </source>
</reference>
<name>A0ABS0W396_9GAMM</name>
<evidence type="ECO:0000256" key="2">
    <source>
        <dbReference type="ARBA" id="ARBA00008064"/>
    </source>
</evidence>
<dbReference type="Pfam" id="PF13953">
    <property type="entry name" value="PapC_C"/>
    <property type="match status" value="1"/>
</dbReference>
<dbReference type="PANTHER" id="PTHR30451">
    <property type="entry name" value="OUTER MEMBRANE USHER PROTEIN"/>
    <property type="match status" value="1"/>
</dbReference>
<dbReference type="InterPro" id="IPR037224">
    <property type="entry name" value="PapC_N_sf"/>
</dbReference>
<feature type="signal peptide" evidence="9">
    <location>
        <begin position="1"/>
        <end position="27"/>
    </location>
</feature>
<gene>
    <name evidence="12" type="ORF">JFQ69_01935</name>
</gene>
<keyword evidence="4" id="KW-1134">Transmembrane beta strand</keyword>
<evidence type="ECO:0000313" key="12">
    <source>
        <dbReference type="EMBL" id="MBJ2116434.1"/>
    </source>
</evidence>
<dbReference type="Pfam" id="PF13954">
    <property type="entry name" value="PapC_N"/>
    <property type="match status" value="1"/>
</dbReference>
<keyword evidence="8" id="KW-0998">Cell outer membrane</keyword>
<dbReference type="PANTHER" id="PTHR30451:SF10">
    <property type="entry name" value="OUTER MEMBRANE USHER PROTEIN YFCU-RELATED"/>
    <property type="match status" value="1"/>
</dbReference>
<comment type="similarity">
    <text evidence="2">Belongs to the fimbrial export usher family.</text>
</comment>
<keyword evidence="5" id="KW-0812">Transmembrane</keyword>
<keyword evidence="6 9" id="KW-0732">Signal</keyword>
<evidence type="ECO:0000259" key="11">
    <source>
        <dbReference type="Pfam" id="PF13954"/>
    </source>
</evidence>
<evidence type="ECO:0000259" key="10">
    <source>
        <dbReference type="Pfam" id="PF13953"/>
    </source>
</evidence>
<dbReference type="Gene3D" id="2.60.40.2070">
    <property type="match status" value="1"/>
</dbReference>
<dbReference type="InterPro" id="IPR042186">
    <property type="entry name" value="FimD_plug_dom"/>
</dbReference>
<dbReference type="InterPro" id="IPR043142">
    <property type="entry name" value="PapC-like_C_sf"/>
</dbReference>
<evidence type="ECO:0000313" key="13">
    <source>
        <dbReference type="Proteomes" id="UP000619976"/>
    </source>
</evidence>
<proteinExistence type="inferred from homology"/>
<comment type="caution">
    <text evidence="12">The sequence shown here is derived from an EMBL/GenBank/DDBJ whole genome shotgun (WGS) entry which is preliminary data.</text>
</comment>
<dbReference type="Proteomes" id="UP000619976">
    <property type="component" value="Unassembled WGS sequence"/>
</dbReference>
<dbReference type="Gene3D" id="2.60.40.3110">
    <property type="match status" value="1"/>
</dbReference>
<evidence type="ECO:0000256" key="8">
    <source>
        <dbReference type="ARBA" id="ARBA00023237"/>
    </source>
</evidence>
<organism evidence="12 13">
    <name type="scientific">Proteus penneri</name>
    <dbReference type="NCBI Taxonomy" id="102862"/>
    <lineage>
        <taxon>Bacteria</taxon>
        <taxon>Pseudomonadati</taxon>
        <taxon>Pseudomonadota</taxon>
        <taxon>Gammaproteobacteria</taxon>
        <taxon>Enterobacterales</taxon>
        <taxon>Morganellaceae</taxon>
        <taxon>Proteus</taxon>
    </lineage>
</organism>
<dbReference type="Gene3D" id="2.60.40.2610">
    <property type="entry name" value="Outer membrane usher protein FimD, plug domain"/>
    <property type="match status" value="1"/>
</dbReference>
<dbReference type="InterPro" id="IPR000015">
    <property type="entry name" value="Fimb_usher"/>
</dbReference>
<dbReference type="InterPro" id="IPR025949">
    <property type="entry name" value="PapC-like_C"/>
</dbReference>
<keyword evidence="7" id="KW-0472">Membrane</keyword>
<keyword evidence="3" id="KW-0813">Transport</keyword>
<accession>A0ABS0W396</accession>
<feature type="domain" description="PapC-like C-terminal" evidence="10">
    <location>
        <begin position="760"/>
        <end position="815"/>
    </location>
</feature>
<evidence type="ECO:0000256" key="9">
    <source>
        <dbReference type="SAM" id="SignalP"/>
    </source>
</evidence>
<protein>
    <submittedName>
        <fullName evidence="12">Fimbria/pilus outer membrane usher protein</fullName>
    </submittedName>
</protein>
<comment type="subcellular location">
    <subcellularLocation>
        <location evidence="1">Cell outer membrane</location>
        <topology evidence="1">Multi-pass membrane protein</topology>
    </subcellularLocation>
</comment>
<keyword evidence="13" id="KW-1185">Reference proteome</keyword>
<evidence type="ECO:0000256" key="6">
    <source>
        <dbReference type="ARBA" id="ARBA00022729"/>
    </source>
</evidence>
<dbReference type="Pfam" id="PF00577">
    <property type="entry name" value="Usher"/>
    <property type="match status" value="1"/>
</dbReference>
<evidence type="ECO:0000256" key="1">
    <source>
        <dbReference type="ARBA" id="ARBA00004571"/>
    </source>
</evidence>
<feature type="chain" id="PRO_5046861305" evidence="9">
    <location>
        <begin position="28"/>
        <end position="860"/>
    </location>
</feature>
<dbReference type="SUPFAM" id="SSF141729">
    <property type="entry name" value="FimD N-terminal domain-like"/>
    <property type="match status" value="1"/>
</dbReference>
<sequence>MKTFKLSRANRAVLVAFSCTAWTASYASEFNTDVLDAEDIQNVDMSQFSVAGYVPPGHYVLTAFVNGQRLGAPREITVFPQSNSTQENTQLTCLPVSMLDLLGLKEAVREKVTTTSDGQCLDLSALKGTQVKIELPTLSLKITIPQVWLEYRDPSWIPPALWEEGLNGVFLDYALNASFIEENRGSERTYLSSNGILGANIGPWRLRGNYSATYQKNRGEGNVQEEHRFDFSRLYAFTSLKKLAAILTVGENYFYSDVFDSWQYSGFSLESDDRMLPPKLVGYAPEIVGVAETNAIVTVRSQDRVILQTTVPPGPFRIQTLESGIRGVLDVTVREENGDEKKFSLSTASLPYLTRPGRTLYKFVMGKTRYEAHKVTGKPVMAGEFSYGLSNAWSLYGGTQLSVDYQTVAAGIGRDLFALGALSFDITQSIARFKDQKLQGRSYRLNYSKSFDDLRTDITFAGYRFADRNYRSLTQFMDEERTGYVSRAPKENYQVYLNKYFDNFNISLNYQYSTYWQDKPQTQYGLYASTKIPLPGLSQQDANLSLSATRTERENGYQDDAINLYLTLPLFSGHSMTWSESYSRNGGHNQYNHNVGYSGYSDNDSYSFTVGYNHGQAMESQANISGYYSRALSQADISANASYVPQQYRSIGASINSGITATAHGVALHRNAHGDTRLMLETPGIGGVPLDNGITKTNGLGLAVLPNINSYRKTTASINLSQLPDNIETLESTTDITLTKGAIGYRRLSVMTGEKLFAILSLSNGKNPPFGASVRNANNRELGLVGEDGVTWLVGLSPKDTLFVYWGGKKQCELTLPETLESSSSMLLLPCTSSAVAVKPTTESPNKSSSVNNKKFLLRG</sequence>
<dbReference type="RefSeq" id="WP_161669285.1">
    <property type="nucleotide sequence ID" value="NZ_CAXOKJ010000001.1"/>
</dbReference>
<dbReference type="Gene3D" id="3.10.20.410">
    <property type="match status" value="1"/>
</dbReference>
<evidence type="ECO:0000256" key="5">
    <source>
        <dbReference type="ARBA" id="ARBA00022692"/>
    </source>
</evidence>